<sequence length="75" mass="8472">MFAPLPRSSHSNHVQNRSAVCQRTLSARQIVLFVLAGSQNAIAFYEHMGFTLTGKQLVQQTPFGDLRELEMLLLR</sequence>
<gene>
    <name evidence="1" type="ORF">H8709_07075</name>
</gene>
<organism evidence="1 2">
    <name type="scientific">Zongyangia hominis</name>
    <dbReference type="NCBI Taxonomy" id="2763677"/>
    <lineage>
        <taxon>Bacteria</taxon>
        <taxon>Bacillati</taxon>
        <taxon>Bacillota</taxon>
        <taxon>Clostridia</taxon>
        <taxon>Eubacteriales</taxon>
        <taxon>Oscillospiraceae</taxon>
        <taxon>Zongyangia</taxon>
    </lineage>
</organism>
<keyword evidence="2" id="KW-1185">Reference proteome</keyword>
<dbReference type="EMBL" id="JACRTC010000004">
    <property type="protein sequence ID" value="MBC8570594.1"/>
    <property type="molecule type" value="Genomic_DNA"/>
</dbReference>
<dbReference type="Proteomes" id="UP000660861">
    <property type="component" value="Unassembled WGS sequence"/>
</dbReference>
<protein>
    <submittedName>
        <fullName evidence="1">Uncharacterized protein</fullName>
    </submittedName>
</protein>
<comment type="caution">
    <text evidence="1">The sequence shown here is derived from an EMBL/GenBank/DDBJ whole genome shotgun (WGS) entry which is preliminary data.</text>
</comment>
<accession>A0A926EE97</accession>
<dbReference type="AlphaFoldDB" id="A0A926EE97"/>
<dbReference type="InterPro" id="IPR016181">
    <property type="entry name" value="Acyl_CoA_acyltransferase"/>
</dbReference>
<proteinExistence type="predicted"/>
<dbReference type="RefSeq" id="WP_262397691.1">
    <property type="nucleotide sequence ID" value="NZ_JACRTC010000004.1"/>
</dbReference>
<evidence type="ECO:0000313" key="1">
    <source>
        <dbReference type="EMBL" id="MBC8570594.1"/>
    </source>
</evidence>
<name>A0A926EE97_9FIRM</name>
<reference evidence="1" key="1">
    <citation type="submission" date="2020-08" db="EMBL/GenBank/DDBJ databases">
        <title>Genome public.</title>
        <authorList>
            <person name="Liu C."/>
            <person name="Sun Q."/>
        </authorList>
    </citation>
    <scope>NUCLEOTIDE SEQUENCE</scope>
    <source>
        <strain evidence="1">NSJ-54</strain>
    </source>
</reference>
<dbReference type="SUPFAM" id="SSF55729">
    <property type="entry name" value="Acyl-CoA N-acyltransferases (Nat)"/>
    <property type="match status" value="1"/>
</dbReference>
<dbReference type="Gene3D" id="3.40.630.30">
    <property type="match status" value="1"/>
</dbReference>
<evidence type="ECO:0000313" key="2">
    <source>
        <dbReference type="Proteomes" id="UP000660861"/>
    </source>
</evidence>